<dbReference type="Gene3D" id="2.40.33.20">
    <property type="entry name" value="PK beta-barrel domain-like"/>
    <property type="match status" value="1"/>
</dbReference>
<organism evidence="2 3">
    <name type="scientific">Rhodovibrio sodomensis</name>
    <dbReference type="NCBI Taxonomy" id="1088"/>
    <lineage>
        <taxon>Bacteria</taxon>
        <taxon>Pseudomonadati</taxon>
        <taxon>Pseudomonadota</taxon>
        <taxon>Alphaproteobacteria</taxon>
        <taxon>Rhodospirillales</taxon>
        <taxon>Rhodovibrionaceae</taxon>
        <taxon>Rhodovibrio</taxon>
    </lineage>
</organism>
<comment type="caution">
    <text evidence="2">The sequence shown here is derived from an EMBL/GenBank/DDBJ whole genome shotgun (WGS) entry which is preliminary data.</text>
</comment>
<dbReference type="InterPro" id="IPR005302">
    <property type="entry name" value="MoCF_Sase_C"/>
</dbReference>
<proteinExistence type="predicted"/>
<evidence type="ECO:0000313" key="2">
    <source>
        <dbReference type="EMBL" id="MBK1670232.1"/>
    </source>
</evidence>
<dbReference type="PROSITE" id="PS51340">
    <property type="entry name" value="MOSC"/>
    <property type="match status" value="1"/>
</dbReference>
<dbReference type="EMBL" id="NRRL01000082">
    <property type="protein sequence ID" value="MBK1670232.1"/>
    <property type="molecule type" value="Genomic_DNA"/>
</dbReference>
<feature type="domain" description="MOSC" evidence="1">
    <location>
        <begin position="113"/>
        <end position="254"/>
    </location>
</feature>
<dbReference type="InterPro" id="IPR011037">
    <property type="entry name" value="Pyrv_Knase-like_insert_dom_sf"/>
</dbReference>
<keyword evidence="3" id="KW-1185">Reference proteome</keyword>
<evidence type="ECO:0000313" key="3">
    <source>
        <dbReference type="Proteomes" id="UP001296873"/>
    </source>
</evidence>
<dbReference type="PANTHER" id="PTHR36930">
    <property type="entry name" value="METAL-SULFUR CLUSTER BIOSYNTHESIS PROTEINS YUAD-RELATED"/>
    <property type="match status" value="1"/>
</dbReference>
<dbReference type="Proteomes" id="UP001296873">
    <property type="component" value="Unassembled WGS sequence"/>
</dbReference>
<accession>A0ABS1DJE5</accession>
<name>A0ABS1DJE5_9PROT</name>
<dbReference type="Pfam" id="PF03473">
    <property type="entry name" value="MOSC"/>
    <property type="match status" value="1"/>
</dbReference>
<dbReference type="InterPro" id="IPR052716">
    <property type="entry name" value="MOSC_domain"/>
</dbReference>
<dbReference type="RefSeq" id="WP_200342589.1">
    <property type="nucleotide sequence ID" value="NZ_NRRL01000082.1"/>
</dbReference>
<dbReference type="PANTHER" id="PTHR36930:SF1">
    <property type="entry name" value="MOSC DOMAIN-CONTAINING PROTEIN"/>
    <property type="match status" value="1"/>
</dbReference>
<gene>
    <name evidence="2" type="ORF">CKO28_19570</name>
</gene>
<protein>
    <submittedName>
        <fullName evidence="2">MOSC domain-containing protein</fullName>
    </submittedName>
</protein>
<reference evidence="2 3" key="1">
    <citation type="journal article" date="2020" name="Microorganisms">
        <title>Osmotic Adaptation and Compatible Solute Biosynthesis of Phototrophic Bacteria as Revealed from Genome Analyses.</title>
        <authorList>
            <person name="Imhoff J.F."/>
            <person name="Rahn T."/>
            <person name="Kunzel S."/>
            <person name="Keller A."/>
            <person name="Neulinger S.C."/>
        </authorList>
    </citation>
    <scope>NUCLEOTIDE SEQUENCE [LARGE SCALE GENOMIC DNA]</scope>
    <source>
        <strain evidence="2 3">DSM 9895</strain>
    </source>
</reference>
<evidence type="ECO:0000259" key="1">
    <source>
        <dbReference type="PROSITE" id="PS51340"/>
    </source>
</evidence>
<sequence length="256" mass="28158">MSTTGKIARLCRYPVKGLSADPLDRVTLEAGRQIPHDRRFAIARPTTPIDTADPQWMKKTHFHSLMRDERLAQLEARYDAETTRLTLHRKGRQVTQAVLSDPMGRMMLGQFFAAFLSAEAGGTPKVVDAGARVLSDQPEPVISIINLASLRDLERVVGRTVDPRRFRANLYLEGLPPWVERAWPGQRLRAGDAVLAVREEIDRCAATEVNPDTGERDMKVVKALQRGFGDINCGVFATVETGGEIAVGDTVTVAGG</sequence>
<dbReference type="SUPFAM" id="SSF50800">
    <property type="entry name" value="PK beta-barrel domain-like"/>
    <property type="match status" value="1"/>
</dbReference>